<sequence>MKKRKKLSRVDVQVWIMTAIAVVASCGLIFFLNYSLSYNDMIDTLRERSQGIYDYLEQYLDKDSFLYLNSAEDMQKEEYTSTKSMLEAAKNTAGVRYLYTAKRTADGEYIYLVDGLPSNSGDFRNAGDLLEPEIIPDIERAYQNQVVMPEEIKDTSWGYVFVTYFPIHHEGEVVGVVGIEFDAAHQYVTFRLLKIVTPIVIILCCIISGIVAAILFKRISNPAYRDLANTDILTGLHNRNSFDVIVNNLEALAGKQTIGFIVADLDGLKNINDLLGHAAGDLYIRTGSNILQNLVAYPDVLYRIGGDEFAVILRGKNPDQVRALVSAMKDAVEKYALENNTKLSFSFGYALFSADQDQTLGDTLKRADAAMYDMKRKRKAMGPKS</sequence>
<dbReference type="SUPFAM" id="SSF55073">
    <property type="entry name" value="Nucleotide cyclase"/>
    <property type="match status" value="1"/>
</dbReference>
<name>A0A0M2NDW7_9FIRM</name>
<dbReference type="EMBL" id="LAYJ01000112">
    <property type="protein sequence ID" value="KKI50378.1"/>
    <property type="molecule type" value="Genomic_DNA"/>
</dbReference>
<evidence type="ECO:0000259" key="2">
    <source>
        <dbReference type="PROSITE" id="PS50887"/>
    </source>
</evidence>
<dbReference type="AlphaFoldDB" id="A0A0M2NDW7"/>
<feature type="transmembrane region" description="Helical" evidence="1">
    <location>
        <begin position="12"/>
        <end position="32"/>
    </location>
</feature>
<keyword evidence="1" id="KW-1133">Transmembrane helix</keyword>
<evidence type="ECO:0000313" key="4">
    <source>
        <dbReference type="Proteomes" id="UP000034076"/>
    </source>
</evidence>
<keyword evidence="1" id="KW-0472">Membrane</keyword>
<evidence type="ECO:0000256" key="1">
    <source>
        <dbReference type="SAM" id="Phobius"/>
    </source>
</evidence>
<reference evidence="3 4" key="1">
    <citation type="submission" date="2015-04" db="EMBL/GenBank/DDBJ databases">
        <title>Draft genome sequence of bacteremic isolate Catabacter hongkongensis type strain HKU16T.</title>
        <authorList>
            <person name="Lau S.K."/>
            <person name="Teng J.L."/>
            <person name="Huang Y."/>
            <person name="Curreem S.O."/>
            <person name="Tsui S.K."/>
            <person name="Woo P.C."/>
        </authorList>
    </citation>
    <scope>NUCLEOTIDE SEQUENCE [LARGE SCALE GENOMIC DNA]</scope>
    <source>
        <strain evidence="3 4">HKU16</strain>
    </source>
</reference>
<keyword evidence="1" id="KW-0812">Transmembrane</keyword>
<comment type="caution">
    <text evidence="3">The sequence shown here is derived from an EMBL/GenBank/DDBJ whole genome shotgun (WGS) entry which is preliminary data.</text>
</comment>
<dbReference type="Gene3D" id="3.30.70.270">
    <property type="match status" value="1"/>
</dbReference>
<keyword evidence="4" id="KW-1185">Reference proteome</keyword>
<evidence type="ECO:0000313" key="3">
    <source>
        <dbReference type="EMBL" id="KKI50378.1"/>
    </source>
</evidence>
<dbReference type="PANTHER" id="PTHR45138">
    <property type="entry name" value="REGULATORY COMPONENTS OF SENSORY TRANSDUCTION SYSTEM"/>
    <property type="match status" value="1"/>
</dbReference>
<dbReference type="RefSeq" id="WP_046444225.1">
    <property type="nucleotide sequence ID" value="NZ_LAYJ01000112.1"/>
</dbReference>
<dbReference type="PATRIC" id="fig|270498.16.peg.2190"/>
<protein>
    <submittedName>
        <fullName evidence="3">Sensory box/GGDEF family protein</fullName>
    </submittedName>
</protein>
<organism evidence="3 4">
    <name type="scientific">Christensenella hongkongensis</name>
    <dbReference type="NCBI Taxonomy" id="270498"/>
    <lineage>
        <taxon>Bacteria</taxon>
        <taxon>Bacillati</taxon>
        <taxon>Bacillota</taxon>
        <taxon>Clostridia</taxon>
        <taxon>Christensenellales</taxon>
        <taxon>Christensenellaceae</taxon>
        <taxon>Christensenella</taxon>
    </lineage>
</organism>
<dbReference type="InterPro" id="IPR029787">
    <property type="entry name" value="Nucleotide_cyclase"/>
</dbReference>
<dbReference type="PROSITE" id="PS50887">
    <property type="entry name" value="GGDEF"/>
    <property type="match status" value="1"/>
</dbReference>
<dbReference type="InterPro" id="IPR043128">
    <property type="entry name" value="Rev_trsase/Diguanyl_cyclase"/>
</dbReference>
<dbReference type="SMART" id="SM00267">
    <property type="entry name" value="GGDEF"/>
    <property type="match status" value="1"/>
</dbReference>
<dbReference type="NCBIfam" id="TIGR00254">
    <property type="entry name" value="GGDEF"/>
    <property type="match status" value="1"/>
</dbReference>
<gene>
    <name evidence="3" type="ORF">CHK_2441</name>
</gene>
<feature type="domain" description="GGDEF" evidence="2">
    <location>
        <begin position="256"/>
        <end position="385"/>
    </location>
</feature>
<dbReference type="CDD" id="cd01949">
    <property type="entry name" value="GGDEF"/>
    <property type="match status" value="1"/>
</dbReference>
<dbReference type="InterPro" id="IPR000160">
    <property type="entry name" value="GGDEF_dom"/>
</dbReference>
<dbReference type="STRING" id="270498.CHK_2441"/>
<dbReference type="GO" id="GO:0052621">
    <property type="term" value="F:diguanylate cyclase activity"/>
    <property type="evidence" value="ECO:0007669"/>
    <property type="project" value="TreeGrafter"/>
</dbReference>
<feature type="transmembrane region" description="Helical" evidence="1">
    <location>
        <begin position="195"/>
        <end position="216"/>
    </location>
</feature>
<dbReference type="InterPro" id="IPR050469">
    <property type="entry name" value="Diguanylate_Cyclase"/>
</dbReference>
<dbReference type="PROSITE" id="PS51257">
    <property type="entry name" value="PROKAR_LIPOPROTEIN"/>
    <property type="match status" value="1"/>
</dbReference>
<proteinExistence type="predicted"/>
<dbReference type="Pfam" id="PF00990">
    <property type="entry name" value="GGDEF"/>
    <property type="match status" value="1"/>
</dbReference>
<dbReference type="PANTHER" id="PTHR45138:SF9">
    <property type="entry name" value="DIGUANYLATE CYCLASE DGCM-RELATED"/>
    <property type="match status" value="1"/>
</dbReference>
<dbReference type="OrthoDB" id="9804955at2"/>
<accession>A0A0M2NDW7</accession>
<dbReference type="Proteomes" id="UP000034076">
    <property type="component" value="Unassembled WGS sequence"/>
</dbReference>